<proteinExistence type="predicted"/>
<reference evidence="1" key="2">
    <citation type="journal article" date="2015" name="Data Brief">
        <title>Shoot transcriptome of the giant reed, Arundo donax.</title>
        <authorList>
            <person name="Barrero R.A."/>
            <person name="Guerrero F.D."/>
            <person name="Moolhuijzen P."/>
            <person name="Goolsby J.A."/>
            <person name="Tidwell J."/>
            <person name="Bellgard S.E."/>
            <person name="Bellgard M.I."/>
        </authorList>
    </citation>
    <scope>NUCLEOTIDE SEQUENCE</scope>
    <source>
        <tissue evidence="1">Shoot tissue taken approximately 20 cm above the soil surface</tissue>
    </source>
</reference>
<evidence type="ECO:0000313" key="1">
    <source>
        <dbReference type="EMBL" id="JAE30993.1"/>
    </source>
</evidence>
<reference evidence="1" key="1">
    <citation type="submission" date="2014-09" db="EMBL/GenBank/DDBJ databases">
        <authorList>
            <person name="Magalhaes I.L.F."/>
            <person name="Oliveira U."/>
            <person name="Santos F.R."/>
            <person name="Vidigal T.H.D.A."/>
            <person name="Brescovit A.D."/>
            <person name="Santos A.J."/>
        </authorList>
    </citation>
    <scope>NUCLEOTIDE SEQUENCE</scope>
    <source>
        <tissue evidence="1">Shoot tissue taken approximately 20 cm above the soil surface</tissue>
    </source>
</reference>
<organism evidence="1">
    <name type="scientific">Arundo donax</name>
    <name type="common">Giant reed</name>
    <name type="synonym">Donax arundinaceus</name>
    <dbReference type="NCBI Taxonomy" id="35708"/>
    <lineage>
        <taxon>Eukaryota</taxon>
        <taxon>Viridiplantae</taxon>
        <taxon>Streptophyta</taxon>
        <taxon>Embryophyta</taxon>
        <taxon>Tracheophyta</taxon>
        <taxon>Spermatophyta</taxon>
        <taxon>Magnoliopsida</taxon>
        <taxon>Liliopsida</taxon>
        <taxon>Poales</taxon>
        <taxon>Poaceae</taxon>
        <taxon>PACMAD clade</taxon>
        <taxon>Arundinoideae</taxon>
        <taxon>Arundineae</taxon>
        <taxon>Arundo</taxon>
    </lineage>
</organism>
<dbReference type="EMBL" id="GBRH01166903">
    <property type="protein sequence ID" value="JAE30993.1"/>
    <property type="molecule type" value="Transcribed_RNA"/>
</dbReference>
<accession>A0A0A9HDM4</accession>
<name>A0A0A9HDM4_ARUDO</name>
<sequence>MKTLLEPAQGTSLDDELCP</sequence>
<protein>
    <submittedName>
        <fullName evidence="1">Uncharacterized protein</fullName>
    </submittedName>
</protein>
<dbReference type="AlphaFoldDB" id="A0A0A9HDM4"/>